<dbReference type="Gene3D" id="1.10.260.40">
    <property type="entry name" value="lambda repressor-like DNA-binding domains"/>
    <property type="match status" value="1"/>
</dbReference>
<organism evidence="2 3">
    <name type="scientific">Nocardioides turkmenicus</name>
    <dbReference type="NCBI Taxonomy" id="2711220"/>
    <lineage>
        <taxon>Bacteria</taxon>
        <taxon>Bacillati</taxon>
        <taxon>Actinomycetota</taxon>
        <taxon>Actinomycetes</taxon>
        <taxon>Propionibacteriales</taxon>
        <taxon>Nocardioidaceae</taxon>
        <taxon>Nocardioides</taxon>
    </lineage>
</organism>
<proteinExistence type="predicted"/>
<dbReference type="AlphaFoldDB" id="A0A6M1QUH6"/>
<dbReference type="SUPFAM" id="SSF47413">
    <property type="entry name" value="lambda repressor-like DNA-binding domains"/>
    <property type="match status" value="1"/>
</dbReference>
<name>A0A6M1QUH6_9ACTN</name>
<evidence type="ECO:0000313" key="3">
    <source>
        <dbReference type="Proteomes" id="UP000483261"/>
    </source>
</evidence>
<keyword evidence="3" id="KW-1185">Reference proteome</keyword>
<evidence type="ECO:0000259" key="1">
    <source>
        <dbReference type="PROSITE" id="PS50943"/>
    </source>
</evidence>
<protein>
    <submittedName>
        <fullName evidence="2">Helix-turn-helix transcriptional regulator</fullName>
    </submittedName>
</protein>
<feature type="domain" description="HTH cro/C1-type" evidence="1">
    <location>
        <begin position="16"/>
        <end position="72"/>
    </location>
</feature>
<dbReference type="SMART" id="SM00530">
    <property type="entry name" value="HTH_XRE"/>
    <property type="match status" value="1"/>
</dbReference>
<reference evidence="2 3" key="1">
    <citation type="submission" date="2020-02" db="EMBL/GenBank/DDBJ databases">
        <title>Whole-genome analyses of novel actinobacteria.</title>
        <authorList>
            <person name="Sahin N."/>
        </authorList>
    </citation>
    <scope>NUCLEOTIDE SEQUENCE [LARGE SCALE GENOMIC DNA]</scope>
    <source>
        <strain evidence="2 3">KC13</strain>
    </source>
</reference>
<dbReference type="InterPro" id="IPR010982">
    <property type="entry name" value="Lambda_DNA-bd_dom_sf"/>
</dbReference>
<dbReference type="CDD" id="cd00093">
    <property type="entry name" value="HTH_XRE"/>
    <property type="match status" value="1"/>
</dbReference>
<evidence type="ECO:0000313" key="2">
    <source>
        <dbReference type="EMBL" id="NGN93553.1"/>
    </source>
</evidence>
<dbReference type="GO" id="GO:0003677">
    <property type="term" value="F:DNA binding"/>
    <property type="evidence" value="ECO:0007669"/>
    <property type="project" value="InterPro"/>
</dbReference>
<dbReference type="Proteomes" id="UP000483261">
    <property type="component" value="Unassembled WGS sequence"/>
</dbReference>
<dbReference type="RefSeq" id="WP_165111290.1">
    <property type="nucleotide sequence ID" value="NZ_JAALAA010000009.1"/>
</dbReference>
<comment type="caution">
    <text evidence="2">The sequence shown here is derived from an EMBL/GenBank/DDBJ whole genome shotgun (WGS) entry which is preliminary data.</text>
</comment>
<dbReference type="Pfam" id="PF01381">
    <property type="entry name" value="HTH_3"/>
    <property type="match status" value="1"/>
</dbReference>
<gene>
    <name evidence="2" type="ORF">G5C66_12465</name>
</gene>
<accession>A0A6M1QUH6</accession>
<sequence length="95" mass="10049">MPSPYLTSPAAFGVAVRSARRRAGLTQGELAHRAGVGRRFVVDVESGHPRAELGKALALLEVLDVYLAPTQLSPIAPPLEDVDLDAVLAHCLVNP</sequence>
<dbReference type="PROSITE" id="PS50943">
    <property type="entry name" value="HTH_CROC1"/>
    <property type="match status" value="1"/>
</dbReference>
<dbReference type="InterPro" id="IPR001387">
    <property type="entry name" value="Cro/C1-type_HTH"/>
</dbReference>
<dbReference type="EMBL" id="JAALAA010000009">
    <property type="protein sequence ID" value="NGN93553.1"/>
    <property type="molecule type" value="Genomic_DNA"/>
</dbReference>